<gene>
    <name evidence="7" type="ORF">SAMN04488502_102347</name>
</gene>
<keyword evidence="8" id="KW-1185">Reference proteome</keyword>
<dbReference type="STRING" id="146817.SAMN04488502_102347"/>
<dbReference type="InterPro" id="IPR022689">
    <property type="entry name" value="Iron_dep_repressor"/>
</dbReference>
<dbReference type="GO" id="GO:0046914">
    <property type="term" value="F:transition metal ion binding"/>
    <property type="evidence" value="ECO:0007669"/>
    <property type="project" value="InterPro"/>
</dbReference>
<dbReference type="Proteomes" id="UP000214880">
    <property type="component" value="Unassembled WGS sequence"/>
</dbReference>
<evidence type="ECO:0000256" key="2">
    <source>
        <dbReference type="ARBA" id="ARBA00023015"/>
    </source>
</evidence>
<dbReference type="InterPro" id="IPR022687">
    <property type="entry name" value="HTH_DTXR"/>
</dbReference>
<dbReference type="InterPro" id="IPR001367">
    <property type="entry name" value="Fe_dep_repressor"/>
</dbReference>
<dbReference type="Pfam" id="PF01325">
    <property type="entry name" value="Fe_dep_repress"/>
    <property type="match status" value="1"/>
</dbReference>
<dbReference type="PROSITE" id="PS50944">
    <property type="entry name" value="HTH_DTXR"/>
    <property type="match status" value="1"/>
</dbReference>
<evidence type="ECO:0000256" key="3">
    <source>
        <dbReference type="ARBA" id="ARBA00023125"/>
    </source>
</evidence>
<dbReference type="InterPro" id="IPR036388">
    <property type="entry name" value="WH-like_DNA-bd_sf"/>
</dbReference>
<dbReference type="EMBL" id="FNHB01000002">
    <property type="protein sequence ID" value="SDM15759.1"/>
    <property type="molecule type" value="Genomic_DNA"/>
</dbReference>
<dbReference type="GO" id="GO:0003677">
    <property type="term" value="F:DNA binding"/>
    <property type="evidence" value="ECO:0007669"/>
    <property type="project" value="UniProtKB-KW"/>
</dbReference>
<dbReference type="OrthoDB" id="9791355at2"/>
<dbReference type="AlphaFoldDB" id="A0A1G9QXP3"/>
<protein>
    <submittedName>
        <fullName evidence="7">Iron (Metal) dependent repressor, DtxR family</fullName>
    </submittedName>
</protein>
<dbReference type="PANTHER" id="PTHR33238">
    <property type="entry name" value="IRON (METAL) DEPENDENT REPRESSOR, DTXR FAMILY"/>
    <property type="match status" value="1"/>
</dbReference>
<proteinExistence type="inferred from homology"/>
<name>A0A1G9QXP3_9FIRM</name>
<dbReference type="RefSeq" id="WP_092071172.1">
    <property type="nucleotide sequence ID" value="NZ_FNHB01000002.1"/>
</dbReference>
<evidence type="ECO:0000313" key="8">
    <source>
        <dbReference type="Proteomes" id="UP000214880"/>
    </source>
</evidence>
<dbReference type="Gene3D" id="1.10.10.10">
    <property type="entry name" value="Winged helix-like DNA-binding domain superfamily/Winged helix DNA-binding domain"/>
    <property type="match status" value="1"/>
</dbReference>
<reference evidence="7 8" key="1">
    <citation type="submission" date="2016-10" db="EMBL/GenBank/DDBJ databases">
        <authorList>
            <person name="de Groot N.N."/>
        </authorList>
    </citation>
    <scope>NUCLEOTIDE SEQUENCE [LARGE SCALE GENOMIC DNA]</scope>
    <source>
        <strain evidence="7 8">DSM 1736</strain>
    </source>
</reference>
<dbReference type="SUPFAM" id="SSF47979">
    <property type="entry name" value="Iron-dependent repressor protein, dimerization domain"/>
    <property type="match status" value="1"/>
</dbReference>
<dbReference type="SMART" id="SM00529">
    <property type="entry name" value="HTH_DTXR"/>
    <property type="match status" value="1"/>
</dbReference>
<keyword evidence="3" id="KW-0238">DNA-binding</keyword>
<sequence>MLSPSLEDYLEEIYRLSLTTETVRVTDISRKLRVSTPSVTKAMRRLLAKGFITHQKYGLIGVTEKGRIMGSFLIERNQTLQEFLMLIRVHCDISAEAESIEHYLSNSTIDSFKSLGLFMQNNPDVYKRYLEFMESPTAPAEASPVEAGIVPDDTGDDSA</sequence>
<dbReference type="GO" id="GO:0046983">
    <property type="term" value="F:protein dimerization activity"/>
    <property type="evidence" value="ECO:0007669"/>
    <property type="project" value="InterPro"/>
</dbReference>
<evidence type="ECO:0000256" key="1">
    <source>
        <dbReference type="ARBA" id="ARBA00007871"/>
    </source>
</evidence>
<feature type="domain" description="HTH dtxR-type" evidence="6">
    <location>
        <begin position="2"/>
        <end position="63"/>
    </location>
</feature>
<evidence type="ECO:0000256" key="4">
    <source>
        <dbReference type="ARBA" id="ARBA00023163"/>
    </source>
</evidence>
<dbReference type="PANTHER" id="PTHR33238:SF7">
    <property type="entry name" value="IRON-DEPENDENT TRANSCRIPTIONAL REGULATOR"/>
    <property type="match status" value="1"/>
</dbReference>
<evidence type="ECO:0000259" key="6">
    <source>
        <dbReference type="PROSITE" id="PS50944"/>
    </source>
</evidence>
<dbReference type="InterPro" id="IPR036421">
    <property type="entry name" value="Fe_dep_repressor_sf"/>
</dbReference>
<dbReference type="Pfam" id="PF02742">
    <property type="entry name" value="Fe_dep_repr_C"/>
    <property type="match status" value="1"/>
</dbReference>
<dbReference type="GO" id="GO:0003700">
    <property type="term" value="F:DNA-binding transcription factor activity"/>
    <property type="evidence" value="ECO:0007669"/>
    <property type="project" value="InterPro"/>
</dbReference>
<evidence type="ECO:0000313" key="7">
    <source>
        <dbReference type="EMBL" id="SDM15759.1"/>
    </source>
</evidence>
<keyword evidence="4" id="KW-0804">Transcription</keyword>
<accession>A0A1G9QXP3</accession>
<evidence type="ECO:0000256" key="5">
    <source>
        <dbReference type="SAM" id="MobiDB-lite"/>
    </source>
</evidence>
<dbReference type="SUPFAM" id="SSF46785">
    <property type="entry name" value="Winged helix' DNA-binding domain"/>
    <property type="match status" value="1"/>
</dbReference>
<organism evidence="7 8">
    <name type="scientific">Dendrosporobacter quercicolus</name>
    <dbReference type="NCBI Taxonomy" id="146817"/>
    <lineage>
        <taxon>Bacteria</taxon>
        <taxon>Bacillati</taxon>
        <taxon>Bacillota</taxon>
        <taxon>Negativicutes</taxon>
        <taxon>Selenomonadales</taxon>
        <taxon>Sporomusaceae</taxon>
        <taxon>Dendrosporobacter</taxon>
    </lineage>
</organism>
<keyword evidence="2" id="KW-0805">Transcription regulation</keyword>
<dbReference type="Gene3D" id="1.10.60.10">
    <property type="entry name" value="Iron dependent repressor, metal binding and dimerisation domain"/>
    <property type="match status" value="1"/>
</dbReference>
<dbReference type="InterPro" id="IPR050536">
    <property type="entry name" value="DtxR_MntR_Metal-Reg"/>
</dbReference>
<feature type="region of interest" description="Disordered" evidence="5">
    <location>
        <begin position="137"/>
        <end position="159"/>
    </location>
</feature>
<dbReference type="InterPro" id="IPR036390">
    <property type="entry name" value="WH_DNA-bd_sf"/>
</dbReference>
<comment type="similarity">
    <text evidence="1">Belongs to the DtxR/MntR family.</text>
</comment>